<dbReference type="Proteomes" id="UP000596661">
    <property type="component" value="Chromosome 6"/>
</dbReference>
<evidence type="ECO:0000313" key="1">
    <source>
        <dbReference type="EnsemblPlants" id="cds.evm.model.06.1000"/>
    </source>
</evidence>
<sequence length="137" mass="15216">MAESNFSMVTRWPLSLMSSENISMLNERGMKMSMLYFEANARMKAIHQKFVIDLLDAEDKENLMPKILALEEVDKAKEATQKIEAVNSGTTIPVGENMDDSSLKAYGVPVSTNCAIPEVLPDVPHKDTQLLKDPAQS</sequence>
<name>A0A803PSQ7_CANSA</name>
<protein>
    <submittedName>
        <fullName evidence="1">Uncharacterized protein</fullName>
    </submittedName>
</protein>
<proteinExistence type="predicted"/>
<organism evidence="1 2">
    <name type="scientific">Cannabis sativa</name>
    <name type="common">Hemp</name>
    <name type="synonym">Marijuana</name>
    <dbReference type="NCBI Taxonomy" id="3483"/>
    <lineage>
        <taxon>Eukaryota</taxon>
        <taxon>Viridiplantae</taxon>
        <taxon>Streptophyta</taxon>
        <taxon>Embryophyta</taxon>
        <taxon>Tracheophyta</taxon>
        <taxon>Spermatophyta</taxon>
        <taxon>Magnoliopsida</taxon>
        <taxon>eudicotyledons</taxon>
        <taxon>Gunneridae</taxon>
        <taxon>Pentapetalae</taxon>
        <taxon>rosids</taxon>
        <taxon>fabids</taxon>
        <taxon>Rosales</taxon>
        <taxon>Cannabaceae</taxon>
        <taxon>Cannabis</taxon>
    </lineage>
</organism>
<dbReference type="EMBL" id="UZAU01000587">
    <property type="status" value="NOT_ANNOTATED_CDS"/>
    <property type="molecule type" value="Genomic_DNA"/>
</dbReference>
<dbReference type="EnsemblPlants" id="evm.model.06.1000">
    <property type="protein sequence ID" value="cds.evm.model.06.1000"/>
    <property type="gene ID" value="evm.TU.06.1000"/>
</dbReference>
<reference evidence="1" key="2">
    <citation type="submission" date="2021-03" db="UniProtKB">
        <authorList>
            <consortium name="EnsemblPlants"/>
        </authorList>
    </citation>
    <scope>IDENTIFICATION</scope>
</reference>
<accession>A0A803PSQ7</accession>
<reference evidence="1" key="1">
    <citation type="submission" date="2018-11" db="EMBL/GenBank/DDBJ databases">
        <authorList>
            <person name="Grassa J C."/>
        </authorList>
    </citation>
    <scope>NUCLEOTIDE SEQUENCE [LARGE SCALE GENOMIC DNA]</scope>
</reference>
<dbReference type="Gramene" id="evm.model.06.1000">
    <property type="protein sequence ID" value="cds.evm.model.06.1000"/>
    <property type="gene ID" value="evm.TU.06.1000"/>
</dbReference>
<keyword evidence="2" id="KW-1185">Reference proteome</keyword>
<dbReference type="AlphaFoldDB" id="A0A803PSQ7"/>
<evidence type="ECO:0000313" key="2">
    <source>
        <dbReference type="Proteomes" id="UP000596661"/>
    </source>
</evidence>